<dbReference type="GO" id="GO:0005737">
    <property type="term" value="C:cytoplasm"/>
    <property type="evidence" value="ECO:0007669"/>
    <property type="project" value="UniProtKB-SubCell"/>
</dbReference>
<evidence type="ECO:0000259" key="8">
    <source>
        <dbReference type="PROSITE" id="PS50102"/>
    </source>
</evidence>
<evidence type="ECO:0000313" key="10">
    <source>
        <dbReference type="Proteomes" id="UP000326924"/>
    </source>
</evidence>
<dbReference type="EMBL" id="VXIS01000031">
    <property type="protein sequence ID" value="KAA8911830.1"/>
    <property type="molecule type" value="Genomic_DNA"/>
</dbReference>
<dbReference type="GO" id="GO:0006396">
    <property type="term" value="P:RNA processing"/>
    <property type="evidence" value="ECO:0007669"/>
    <property type="project" value="InterPro"/>
</dbReference>
<dbReference type="InterPro" id="IPR008111">
    <property type="entry name" value="RNA-bd_8"/>
</dbReference>
<dbReference type="PRINTS" id="PR01738">
    <property type="entry name" value="RNABINDINGM8"/>
</dbReference>
<accession>A0A5J5F5T7</accession>
<feature type="compositionally biased region" description="Gly residues" evidence="7">
    <location>
        <begin position="122"/>
        <end position="136"/>
    </location>
</feature>
<evidence type="ECO:0000256" key="7">
    <source>
        <dbReference type="SAM" id="MobiDB-lite"/>
    </source>
</evidence>
<dbReference type="InterPro" id="IPR035979">
    <property type="entry name" value="RBD_domain_sf"/>
</dbReference>
<keyword evidence="10" id="KW-1185">Reference proteome</keyword>
<dbReference type="PANTHER" id="PTHR45894">
    <property type="entry name" value="RNA-BINDING PROTEIN 8A"/>
    <property type="match status" value="1"/>
</dbReference>
<dbReference type="Gene3D" id="3.30.70.330">
    <property type="match status" value="1"/>
</dbReference>
<dbReference type="Proteomes" id="UP000326924">
    <property type="component" value="Unassembled WGS sequence"/>
</dbReference>
<keyword evidence="3" id="KW-0963">Cytoplasm</keyword>
<dbReference type="Pfam" id="PF00076">
    <property type="entry name" value="RRM_1"/>
    <property type="match status" value="1"/>
</dbReference>
<protein>
    <submittedName>
        <fullName evidence="9">RNA-binding protein 8A</fullName>
    </submittedName>
</protein>
<dbReference type="InterPro" id="IPR033744">
    <property type="entry name" value="RRM_RBM8"/>
</dbReference>
<evidence type="ECO:0000256" key="1">
    <source>
        <dbReference type="ARBA" id="ARBA00004123"/>
    </source>
</evidence>
<feature type="region of interest" description="Disordered" evidence="7">
    <location>
        <begin position="1"/>
        <end position="25"/>
    </location>
</feature>
<dbReference type="OrthoDB" id="15688at2759"/>
<dbReference type="AlphaFoldDB" id="A0A5J5F5T7"/>
<evidence type="ECO:0000256" key="5">
    <source>
        <dbReference type="ARBA" id="ARBA00023242"/>
    </source>
</evidence>
<comment type="subcellular location">
    <subcellularLocation>
        <location evidence="2">Cytoplasm</location>
    </subcellularLocation>
    <subcellularLocation>
        <location evidence="1">Nucleus</location>
    </subcellularLocation>
</comment>
<dbReference type="InParanoid" id="A0A5J5F5T7"/>
<evidence type="ECO:0000256" key="6">
    <source>
        <dbReference type="PROSITE-ProRule" id="PRU00176"/>
    </source>
</evidence>
<keyword evidence="4 6" id="KW-0694">RNA-binding</keyword>
<dbReference type="PROSITE" id="PS50102">
    <property type="entry name" value="RRM"/>
    <property type="match status" value="1"/>
</dbReference>
<dbReference type="GO" id="GO:0005634">
    <property type="term" value="C:nucleus"/>
    <property type="evidence" value="ECO:0007669"/>
    <property type="project" value="UniProtKB-SubCell"/>
</dbReference>
<dbReference type="CDD" id="cd12324">
    <property type="entry name" value="RRM_RBM8"/>
    <property type="match status" value="1"/>
</dbReference>
<evidence type="ECO:0000313" key="9">
    <source>
        <dbReference type="EMBL" id="KAA8911830.1"/>
    </source>
</evidence>
<dbReference type="GO" id="GO:0003729">
    <property type="term" value="F:mRNA binding"/>
    <property type="evidence" value="ECO:0007669"/>
    <property type="project" value="InterPro"/>
</dbReference>
<dbReference type="InterPro" id="IPR012677">
    <property type="entry name" value="Nucleotide-bd_a/b_plait_sf"/>
</dbReference>
<sequence length="152" mass="16463">MADMEIDEVPSASELDSNKANEPKTNSGAYAVRSIEGWIVLVTNVHEEATEEDLQETFAEYGDIQNMHLNLDRRTGYVKGYALIEYSTLPEAREAIDKTNNTKLLDQTIAVDFAFVRPPPGIGSGRGGQRGKGGRGNARPRSRSPGVGAVGL</sequence>
<dbReference type="InterPro" id="IPR000504">
    <property type="entry name" value="RRM_dom"/>
</dbReference>
<dbReference type="SMART" id="SM00360">
    <property type="entry name" value="RRM"/>
    <property type="match status" value="1"/>
</dbReference>
<evidence type="ECO:0000256" key="4">
    <source>
        <dbReference type="ARBA" id="ARBA00022884"/>
    </source>
</evidence>
<feature type="domain" description="RRM" evidence="8">
    <location>
        <begin position="38"/>
        <end position="116"/>
    </location>
</feature>
<feature type="region of interest" description="Disordered" evidence="7">
    <location>
        <begin position="119"/>
        <end position="152"/>
    </location>
</feature>
<keyword evidence="5" id="KW-0539">Nucleus</keyword>
<comment type="caution">
    <text evidence="9">The sequence shown here is derived from an EMBL/GenBank/DDBJ whole genome shotgun (WGS) entry which is preliminary data.</text>
</comment>
<gene>
    <name evidence="9" type="ORF">FN846DRAFT_376721</name>
</gene>
<evidence type="ECO:0000256" key="2">
    <source>
        <dbReference type="ARBA" id="ARBA00004496"/>
    </source>
</evidence>
<reference evidence="9 10" key="1">
    <citation type="submission" date="2019-09" db="EMBL/GenBank/DDBJ databases">
        <title>Draft genome of the ectomycorrhizal ascomycete Sphaerosporella brunnea.</title>
        <authorList>
            <consortium name="DOE Joint Genome Institute"/>
            <person name="Benucci G.M."/>
            <person name="Marozzi G."/>
            <person name="Antonielli L."/>
            <person name="Sanchez S."/>
            <person name="Marco P."/>
            <person name="Wang X."/>
            <person name="Falini L.B."/>
            <person name="Barry K."/>
            <person name="Haridas S."/>
            <person name="Lipzen A."/>
            <person name="Labutti K."/>
            <person name="Grigoriev I.V."/>
            <person name="Murat C."/>
            <person name="Martin F."/>
            <person name="Albertini E."/>
            <person name="Donnini D."/>
            <person name="Bonito G."/>
        </authorList>
    </citation>
    <scope>NUCLEOTIDE SEQUENCE [LARGE SCALE GENOMIC DNA]</scope>
    <source>
        <strain evidence="9 10">Sb_GMNB300</strain>
    </source>
</reference>
<organism evidence="9 10">
    <name type="scientific">Sphaerosporella brunnea</name>
    <dbReference type="NCBI Taxonomy" id="1250544"/>
    <lineage>
        <taxon>Eukaryota</taxon>
        <taxon>Fungi</taxon>
        <taxon>Dikarya</taxon>
        <taxon>Ascomycota</taxon>
        <taxon>Pezizomycotina</taxon>
        <taxon>Pezizomycetes</taxon>
        <taxon>Pezizales</taxon>
        <taxon>Pyronemataceae</taxon>
        <taxon>Sphaerosporella</taxon>
    </lineage>
</organism>
<name>A0A5J5F5T7_9PEZI</name>
<proteinExistence type="predicted"/>
<dbReference type="SUPFAM" id="SSF54928">
    <property type="entry name" value="RNA-binding domain, RBD"/>
    <property type="match status" value="1"/>
</dbReference>
<evidence type="ECO:0000256" key="3">
    <source>
        <dbReference type="ARBA" id="ARBA00022490"/>
    </source>
</evidence>